<keyword evidence="1 5" id="KW-0328">Glycosyltransferase</keyword>
<feature type="domain" description="Glycosyl transferase family 1" evidence="3">
    <location>
        <begin position="220"/>
        <end position="371"/>
    </location>
</feature>
<dbReference type="Pfam" id="PF13439">
    <property type="entry name" value="Glyco_transf_4"/>
    <property type="match status" value="1"/>
</dbReference>
<evidence type="ECO:0000313" key="6">
    <source>
        <dbReference type="Proteomes" id="UP000267289"/>
    </source>
</evidence>
<keyword evidence="6" id="KW-1185">Reference proteome</keyword>
<dbReference type="EC" id="2.4.1.246" evidence="5"/>
<keyword evidence="2 5" id="KW-0808">Transferase</keyword>
<dbReference type="AlphaFoldDB" id="A0A498QLJ3"/>
<dbReference type="SUPFAM" id="SSF53756">
    <property type="entry name" value="UDP-Glycosyltransferase/glycogen phosphorylase"/>
    <property type="match status" value="1"/>
</dbReference>
<dbReference type="OrthoDB" id="9810929at2"/>
<dbReference type="Pfam" id="PF00534">
    <property type="entry name" value="Glycos_transf_1"/>
    <property type="match status" value="1"/>
</dbReference>
<gene>
    <name evidence="5" type="primary">mfpsA</name>
    <name evidence="5" type="ORF">LAUMK13_05022</name>
</gene>
<protein>
    <submittedName>
        <fullName evidence="5">Mannosylfructose-phosphate synthase</fullName>
        <ecNumber evidence="5">2.4.1.246</ecNumber>
    </submittedName>
</protein>
<reference evidence="5 6" key="1">
    <citation type="submission" date="2018-09" db="EMBL/GenBank/DDBJ databases">
        <authorList>
            <person name="Tagini F."/>
        </authorList>
    </citation>
    <scope>NUCLEOTIDE SEQUENCE [LARGE SCALE GENOMIC DNA]</scope>
    <source>
        <strain evidence="5 6">MK13</strain>
    </source>
</reference>
<proteinExistence type="predicted"/>
<organism evidence="5 6">
    <name type="scientific">Mycobacterium innocens</name>
    <dbReference type="NCBI Taxonomy" id="2341083"/>
    <lineage>
        <taxon>Bacteria</taxon>
        <taxon>Bacillati</taxon>
        <taxon>Actinomycetota</taxon>
        <taxon>Actinomycetes</taxon>
        <taxon>Mycobacteriales</taxon>
        <taxon>Mycobacteriaceae</taxon>
        <taxon>Mycobacterium</taxon>
    </lineage>
</organism>
<evidence type="ECO:0000256" key="1">
    <source>
        <dbReference type="ARBA" id="ARBA00022676"/>
    </source>
</evidence>
<evidence type="ECO:0000259" key="3">
    <source>
        <dbReference type="Pfam" id="PF00534"/>
    </source>
</evidence>
<dbReference type="Proteomes" id="UP000267289">
    <property type="component" value="Unassembled WGS sequence"/>
</dbReference>
<dbReference type="RefSeq" id="WP_075543986.1">
    <property type="nucleotide sequence ID" value="NZ_UPHQ01000265.1"/>
</dbReference>
<dbReference type="PANTHER" id="PTHR12526">
    <property type="entry name" value="GLYCOSYLTRANSFERASE"/>
    <property type="match status" value="1"/>
</dbReference>
<dbReference type="EMBL" id="UPHQ01000265">
    <property type="protein sequence ID" value="VBA44460.1"/>
    <property type="molecule type" value="Genomic_DNA"/>
</dbReference>
<dbReference type="GO" id="GO:0103011">
    <property type="term" value="F:mannosylfructose-phosphate synthase activity"/>
    <property type="evidence" value="ECO:0007669"/>
    <property type="project" value="UniProtKB-EC"/>
</dbReference>
<sequence>MKIAIVCGDDVMDAGVHDCGPDCGEAVADDCRQLGAALATHGHDVTAFVRRRNRTAFADTVTERGYRTVAVTAGPVATIPPAQVLPYVGDWAAELAGLWSSDPPDVVHALGWLGGLAGQLAARRRRLPTVQSFHGLAPLMRPDEISSSERARLEPLLARNATWVTAGSSADVSALARLRRSRARLSVLATGVDVERYTPVGPEAARTDLHRIVCVAPDPSPDSGFDRTIRVLPKLPAAELVIAESAAAGSRQNRAHDEARNALKNLAAALQVNDRVRFAGPGAADELPALLRSADVVACTPRQAPRASAALQAMASGVAVVAVSTGALADTVVSSVTGLLVPPDNPRELAIALKTLQEQSFQCAGMGAAGRLHAESRFTWDRIALDTLNIYRQVSSLGERQKVASAG</sequence>
<evidence type="ECO:0000313" key="5">
    <source>
        <dbReference type="EMBL" id="VBA44460.1"/>
    </source>
</evidence>
<accession>A0A498QLJ3</accession>
<name>A0A498QLJ3_9MYCO</name>
<dbReference type="InterPro" id="IPR001296">
    <property type="entry name" value="Glyco_trans_1"/>
</dbReference>
<dbReference type="InterPro" id="IPR028098">
    <property type="entry name" value="Glyco_trans_4-like_N"/>
</dbReference>
<evidence type="ECO:0000256" key="2">
    <source>
        <dbReference type="ARBA" id="ARBA00022679"/>
    </source>
</evidence>
<dbReference type="Gene3D" id="3.40.50.2000">
    <property type="entry name" value="Glycogen Phosphorylase B"/>
    <property type="match status" value="2"/>
</dbReference>
<evidence type="ECO:0000259" key="4">
    <source>
        <dbReference type="Pfam" id="PF13439"/>
    </source>
</evidence>
<dbReference type="PANTHER" id="PTHR12526:SF635">
    <property type="entry name" value="GLYCOSYL TRANSFERASE GROUP 1"/>
    <property type="match status" value="1"/>
</dbReference>
<feature type="domain" description="Glycosyltransferase subfamily 4-like N-terminal" evidence="4">
    <location>
        <begin position="32"/>
        <end position="196"/>
    </location>
</feature>